<reference evidence="7" key="1">
    <citation type="submission" date="2022-05" db="EMBL/GenBank/DDBJ databases">
        <authorList>
            <person name="Sun X."/>
        </authorList>
    </citation>
    <scope>NUCLEOTIDE SEQUENCE</scope>
    <source>
        <strain evidence="7">Ai-910</strain>
    </source>
</reference>
<reference evidence="7" key="2">
    <citation type="submission" date="2022-06" db="EMBL/GenBank/DDBJ databases">
        <title>Xiashengella guii gen. nov. sp. nov., a bacterium isolated form anaerobic digestion tank.</title>
        <authorList>
            <person name="Huang H."/>
        </authorList>
    </citation>
    <scope>NUCLEOTIDE SEQUENCE</scope>
    <source>
        <strain evidence="7">Ai-910</strain>
    </source>
</reference>
<dbReference type="InterPro" id="IPR005538">
    <property type="entry name" value="LrgA/CidA"/>
</dbReference>
<evidence type="ECO:0000313" key="7">
    <source>
        <dbReference type="EMBL" id="URW78872.1"/>
    </source>
</evidence>
<evidence type="ECO:0000256" key="6">
    <source>
        <dbReference type="SAM" id="Phobius"/>
    </source>
</evidence>
<accession>A0A9J6ZNP0</accession>
<evidence type="ECO:0000256" key="3">
    <source>
        <dbReference type="ARBA" id="ARBA00022692"/>
    </source>
</evidence>
<dbReference type="PANTHER" id="PTHR33931">
    <property type="entry name" value="HOLIN-LIKE PROTEIN CIDA-RELATED"/>
    <property type="match status" value="1"/>
</dbReference>
<proteinExistence type="predicted"/>
<keyword evidence="2" id="KW-1003">Cell membrane</keyword>
<dbReference type="GO" id="GO:0005886">
    <property type="term" value="C:plasma membrane"/>
    <property type="evidence" value="ECO:0007669"/>
    <property type="project" value="UniProtKB-SubCell"/>
</dbReference>
<evidence type="ECO:0000256" key="5">
    <source>
        <dbReference type="ARBA" id="ARBA00023136"/>
    </source>
</evidence>
<organism evidence="7 8">
    <name type="scientific">Xiashengella succiniciproducens</name>
    <dbReference type="NCBI Taxonomy" id="2949635"/>
    <lineage>
        <taxon>Bacteria</taxon>
        <taxon>Pseudomonadati</taxon>
        <taxon>Bacteroidota</taxon>
        <taxon>Bacteroidia</taxon>
        <taxon>Marinilabiliales</taxon>
        <taxon>Marinilabiliaceae</taxon>
        <taxon>Xiashengella</taxon>
    </lineage>
</organism>
<name>A0A9J6ZNP0_9BACT</name>
<comment type="subcellular location">
    <subcellularLocation>
        <location evidence="1">Cell membrane</location>
        <topology evidence="1">Multi-pass membrane protein</topology>
    </subcellularLocation>
</comment>
<evidence type="ECO:0000313" key="8">
    <source>
        <dbReference type="Proteomes" id="UP001056426"/>
    </source>
</evidence>
<dbReference type="KEGG" id="alkq:M9189_08380"/>
<keyword evidence="3 6" id="KW-0812">Transmembrane</keyword>
<keyword evidence="8" id="KW-1185">Reference proteome</keyword>
<dbReference type="PANTHER" id="PTHR33931:SF2">
    <property type="entry name" value="HOLIN-LIKE PROTEIN CIDA"/>
    <property type="match status" value="1"/>
</dbReference>
<feature type="transmembrane region" description="Helical" evidence="6">
    <location>
        <begin position="24"/>
        <end position="44"/>
    </location>
</feature>
<evidence type="ECO:0000256" key="2">
    <source>
        <dbReference type="ARBA" id="ARBA00022475"/>
    </source>
</evidence>
<keyword evidence="4 6" id="KW-1133">Transmembrane helix</keyword>
<dbReference type="EMBL" id="CP098400">
    <property type="protein sequence ID" value="URW78872.1"/>
    <property type="molecule type" value="Genomic_DNA"/>
</dbReference>
<dbReference type="Proteomes" id="UP001056426">
    <property type="component" value="Chromosome"/>
</dbReference>
<keyword evidence="5 6" id="KW-0472">Membrane</keyword>
<protein>
    <submittedName>
        <fullName evidence="7">CidA/LrgA family protein</fullName>
    </submittedName>
</protein>
<dbReference type="AlphaFoldDB" id="A0A9J6ZNP0"/>
<evidence type="ECO:0000256" key="1">
    <source>
        <dbReference type="ARBA" id="ARBA00004651"/>
    </source>
</evidence>
<gene>
    <name evidence="7" type="ORF">M9189_08380</name>
</gene>
<dbReference type="RefSeq" id="WP_250722313.1">
    <property type="nucleotide sequence ID" value="NZ_CP098400.1"/>
</dbReference>
<dbReference type="Pfam" id="PF03788">
    <property type="entry name" value="LrgA"/>
    <property type="match status" value="1"/>
</dbReference>
<sequence length="103" mass="11422">MYGIFVIFLFYALGIFLSRLTGEFLPGSILGMILLFLALLSGVVKNDGLKPVASVITRNMALFFVPVGVGVIESGRCHQWTEHRIDGIGYCHFYAFTTPDTMK</sequence>
<evidence type="ECO:0000256" key="4">
    <source>
        <dbReference type="ARBA" id="ARBA00022989"/>
    </source>
</evidence>